<keyword evidence="1" id="KW-0732">Signal</keyword>
<dbReference type="NCBIfam" id="TIGR04183">
    <property type="entry name" value="Por_Secre_tail"/>
    <property type="match status" value="1"/>
</dbReference>
<dbReference type="SUPFAM" id="SSF101898">
    <property type="entry name" value="NHL repeat"/>
    <property type="match status" value="2"/>
</dbReference>
<dbReference type="Gene3D" id="2.80.10.50">
    <property type="match status" value="5"/>
</dbReference>
<dbReference type="SUPFAM" id="SSF63829">
    <property type="entry name" value="Calcium-dependent phosphotriesterase"/>
    <property type="match status" value="1"/>
</dbReference>
<dbReference type="EMBL" id="JAEDAE010000001">
    <property type="protein sequence ID" value="MBH8557042.1"/>
    <property type="molecule type" value="Genomic_DNA"/>
</dbReference>
<feature type="signal peptide" evidence="1">
    <location>
        <begin position="1"/>
        <end position="23"/>
    </location>
</feature>
<reference evidence="2 3" key="1">
    <citation type="submission" date="2020-12" db="EMBL/GenBank/DDBJ databases">
        <title>Hymenobacter sp.</title>
        <authorList>
            <person name="Kim M.K."/>
        </authorList>
    </citation>
    <scope>NUCLEOTIDE SEQUENCE [LARGE SCALE GENOMIC DNA]</scope>
    <source>
        <strain evidence="2 3">BT442</strain>
    </source>
</reference>
<sequence>MKKNLLAVAFLLLSGSGSQHLLAQSLDPQFTPPSMYGVGTVNNAIEQPDGKRLVIGDFRRANGTSTGTLVRLTATGALDQAFQQNLGSLTNAYKVALQANGQMLVTTLSTTPITAGGITRNSAIRLNADGTGDASFSLGTGISNATSVVYIDNMLQLPSGKIIITGAFDHINGVAANNIARLNSDGSLDTTFNSGMGSDEEIESVVLLSNGQLLIGGYFTTYNGSPVNGLARLNADGTRDASFITPLGQYDEASNIAVQPDGRVLVSGSLSVSGTRGIIRLQTNGSLDNTFAPAATTPYSTYSYYGNAFELQPDGKIVGISATGVSSGGSAASRVFRLNSDGTLDAAFLVGTGPNAMPRSVTLLASGKILVSGGFTNFNGTLDRNLIQLNSTGTIDATFQPVIQSLGTISSVALQPDGKMVVGGSFTEINGQLMRRLARVNTDGTLDATFAGNTAFDTNPSSLALQPDSKVLASSLDKMLRFLPTGAADNSFAVDFTGSQLTRTLLQPDGKILVAATSAIRLNGSTTNSLVVRLQANGTQDATFATVAPGTNSNTNSLHTIYAMGLQPNGKILLGDGYYGTQGGFKAAIMRLDSNGAIDATFNRSEFTLTQQPSVIYALVTQPDGKILVGGNFDTNWSTTRRSLSRLNADGTLDTGFTPPTITGYINSLLVQPNNRILLGGTFTSAALPTNLARVLANGQADATFGSTVVPNSTVRALLVQPDGKLVVGGSFSVLSGQTSVGLARIVSANVLHVQAPQAVAARTQAWPVPAHTALTVAPDASAHPQALDLLDALGRAVRHLELNGAAPASLALDNLPAGTYLLRVTYAEGAVTRRVQVQ</sequence>
<protein>
    <submittedName>
        <fullName evidence="2">T9SS type A sorting domain-containing protein</fullName>
    </submittedName>
</protein>
<dbReference type="Pfam" id="PF17164">
    <property type="entry name" value="DUF5122"/>
    <property type="match status" value="13"/>
</dbReference>
<feature type="chain" id="PRO_5045873626" evidence="1">
    <location>
        <begin position="24"/>
        <end position="839"/>
    </location>
</feature>
<dbReference type="InterPro" id="IPR013431">
    <property type="entry name" value="Delta_60_rpt"/>
</dbReference>
<dbReference type="NCBIfam" id="TIGR02608">
    <property type="entry name" value="delta_60_rpt"/>
    <property type="match status" value="13"/>
</dbReference>
<evidence type="ECO:0000313" key="3">
    <source>
        <dbReference type="Proteomes" id="UP000625631"/>
    </source>
</evidence>
<accession>A0ABS0Q387</accession>
<evidence type="ECO:0000313" key="2">
    <source>
        <dbReference type="EMBL" id="MBH8557042.1"/>
    </source>
</evidence>
<dbReference type="PANTHER" id="PTHR42754">
    <property type="entry name" value="ENDOGLUCANASE"/>
    <property type="match status" value="1"/>
</dbReference>
<dbReference type="PANTHER" id="PTHR42754:SF1">
    <property type="entry name" value="LIPOPROTEIN"/>
    <property type="match status" value="1"/>
</dbReference>
<dbReference type="Proteomes" id="UP000625631">
    <property type="component" value="Unassembled WGS sequence"/>
</dbReference>
<comment type="caution">
    <text evidence="2">The sequence shown here is derived from an EMBL/GenBank/DDBJ whole genome shotgun (WGS) entry which is preliminary data.</text>
</comment>
<organism evidence="2 3">
    <name type="scientific">Hymenobacter negativus</name>
    <dbReference type="NCBI Taxonomy" id="2795026"/>
    <lineage>
        <taxon>Bacteria</taxon>
        <taxon>Pseudomonadati</taxon>
        <taxon>Bacteroidota</taxon>
        <taxon>Cytophagia</taxon>
        <taxon>Cytophagales</taxon>
        <taxon>Hymenobacteraceae</taxon>
        <taxon>Hymenobacter</taxon>
    </lineage>
</organism>
<proteinExistence type="predicted"/>
<name>A0ABS0Q387_9BACT</name>
<evidence type="ECO:0000256" key="1">
    <source>
        <dbReference type="SAM" id="SignalP"/>
    </source>
</evidence>
<gene>
    <name evidence="2" type="ORF">I7X13_03215</name>
</gene>
<dbReference type="RefSeq" id="WP_198074330.1">
    <property type="nucleotide sequence ID" value="NZ_JAEDAE010000001.1"/>
</dbReference>
<dbReference type="InterPro" id="IPR026444">
    <property type="entry name" value="Secre_tail"/>
</dbReference>
<keyword evidence="3" id="KW-1185">Reference proteome</keyword>